<evidence type="ECO:0000256" key="3">
    <source>
        <dbReference type="ARBA" id="ARBA00022741"/>
    </source>
</evidence>
<evidence type="ECO:0000313" key="8">
    <source>
        <dbReference type="EMBL" id="HIX52088.1"/>
    </source>
</evidence>
<keyword evidence="7" id="KW-0963">Cytoplasm</keyword>
<dbReference type="InterPro" id="IPR031322">
    <property type="entry name" value="Shikimate/glucono_kinase"/>
</dbReference>
<dbReference type="Proteomes" id="UP000886780">
    <property type="component" value="Unassembled WGS sequence"/>
</dbReference>
<dbReference type="Pfam" id="PF01202">
    <property type="entry name" value="SKI"/>
    <property type="match status" value="1"/>
</dbReference>
<dbReference type="GO" id="GO:0000287">
    <property type="term" value="F:magnesium ion binding"/>
    <property type="evidence" value="ECO:0007669"/>
    <property type="project" value="UniProtKB-UniRule"/>
</dbReference>
<dbReference type="GO" id="GO:0004765">
    <property type="term" value="F:shikimate kinase activity"/>
    <property type="evidence" value="ECO:0007669"/>
    <property type="project" value="UniProtKB-UniRule"/>
</dbReference>
<dbReference type="PANTHER" id="PTHR21087">
    <property type="entry name" value="SHIKIMATE KINASE"/>
    <property type="match status" value="1"/>
</dbReference>
<name>A0A9D2AW36_9FIRM</name>
<comment type="catalytic activity">
    <reaction evidence="7">
        <text>shikimate + ATP = 3-phosphoshikimate + ADP + H(+)</text>
        <dbReference type="Rhea" id="RHEA:13121"/>
        <dbReference type="ChEBI" id="CHEBI:15378"/>
        <dbReference type="ChEBI" id="CHEBI:30616"/>
        <dbReference type="ChEBI" id="CHEBI:36208"/>
        <dbReference type="ChEBI" id="CHEBI:145989"/>
        <dbReference type="ChEBI" id="CHEBI:456216"/>
        <dbReference type="EC" id="2.7.1.71"/>
    </reaction>
</comment>
<evidence type="ECO:0000313" key="9">
    <source>
        <dbReference type="Proteomes" id="UP000886780"/>
    </source>
</evidence>
<dbReference type="AlphaFoldDB" id="A0A9D2AW36"/>
<dbReference type="InterPro" id="IPR000623">
    <property type="entry name" value="Shikimate_kinase/TSH1"/>
</dbReference>
<keyword evidence="7" id="KW-0479">Metal-binding</keyword>
<evidence type="ECO:0000256" key="7">
    <source>
        <dbReference type="HAMAP-Rule" id="MF_00109"/>
    </source>
</evidence>
<organism evidence="8 9">
    <name type="scientific">Candidatus Lachnoclostridium stercoripullorum</name>
    <dbReference type="NCBI Taxonomy" id="2838635"/>
    <lineage>
        <taxon>Bacteria</taxon>
        <taxon>Bacillati</taxon>
        <taxon>Bacillota</taxon>
        <taxon>Clostridia</taxon>
        <taxon>Lachnospirales</taxon>
        <taxon>Lachnospiraceae</taxon>
    </lineage>
</organism>
<dbReference type="HAMAP" id="MF_00109">
    <property type="entry name" value="Shikimate_kinase"/>
    <property type="match status" value="1"/>
</dbReference>
<comment type="cofactor">
    <cofactor evidence="7">
        <name>Mg(2+)</name>
        <dbReference type="ChEBI" id="CHEBI:18420"/>
    </cofactor>
    <text evidence="7">Binds 1 Mg(2+) ion per subunit.</text>
</comment>
<evidence type="ECO:0000256" key="2">
    <source>
        <dbReference type="ARBA" id="ARBA00022679"/>
    </source>
</evidence>
<evidence type="ECO:0000256" key="5">
    <source>
        <dbReference type="ARBA" id="ARBA00022840"/>
    </source>
</evidence>
<gene>
    <name evidence="7" type="primary">aroK</name>
    <name evidence="8" type="ORF">IAA28_04715</name>
</gene>
<feature type="binding site" evidence="7">
    <location>
        <position position="79"/>
    </location>
    <ligand>
        <name>substrate</name>
    </ligand>
</feature>
<evidence type="ECO:0000256" key="1">
    <source>
        <dbReference type="ARBA" id="ARBA00022605"/>
    </source>
</evidence>
<dbReference type="PANTHER" id="PTHR21087:SF16">
    <property type="entry name" value="SHIKIMATE KINASE 1, CHLOROPLASTIC"/>
    <property type="match status" value="1"/>
</dbReference>
<comment type="subcellular location">
    <subcellularLocation>
        <location evidence="7">Cytoplasm</location>
    </subcellularLocation>
</comment>
<comment type="similarity">
    <text evidence="7">Belongs to the shikimate kinase family.</text>
</comment>
<sequence length="169" mass="19112">MRRNVTLIGMPASGKSTLGEKLAEKLGFTFVDVDRIIEAEEKRLLKEIIADEGDDGFLAIENRINAGLQMENCVIAPGGSVIYGAEAMEHLREISVVVYLKLDFEEMERRIGDPVARGVVLKNGMTLRRLYDERTPYYERYADIVFDEAELSAEESAGRLAELVREHFR</sequence>
<feature type="binding site" evidence="7">
    <location>
        <position position="34"/>
    </location>
    <ligand>
        <name>substrate</name>
    </ligand>
</feature>
<keyword evidence="6 7" id="KW-0057">Aromatic amino acid biosynthesis</keyword>
<dbReference type="Gene3D" id="3.40.50.300">
    <property type="entry name" value="P-loop containing nucleotide triphosphate hydrolases"/>
    <property type="match status" value="1"/>
</dbReference>
<dbReference type="GO" id="GO:0009423">
    <property type="term" value="P:chorismate biosynthetic process"/>
    <property type="evidence" value="ECO:0007669"/>
    <property type="project" value="UniProtKB-UniRule"/>
</dbReference>
<feature type="binding site" evidence="7">
    <location>
        <begin position="12"/>
        <end position="17"/>
    </location>
    <ligand>
        <name>ATP</name>
        <dbReference type="ChEBI" id="CHEBI:30616"/>
    </ligand>
</feature>
<reference evidence="8" key="1">
    <citation type="journal article" date="2021" name="PeerJ">
        <title>Extensive microbial diversity within the chicken gut microbiome revealed by metagenomics and culture.</title>
        <authorList>
            <person name="Gilroy R."/>
            <person name="Ravi A."/>
            <person name="Getino M."/>
            <person name="Pursley I."/>
            <person name="Horton D.L."/>
            <person name="Alikhan N.F."/>
            <person name="Baker D."/>
            <person name="Gharbi K."/>
            <person name="Hall N."/>
            <person name="Watson M."/>
            <person name="Adriaenssens E.M."/>
            <person name="Foster-Nyarko E."/>
            <person name="Jarju S."/>
            <person name="Secka A."/>
            <person name="Antonio M."/>
            <person name="Oren A."/>
            <person name="Chaudhuri R.R."/>
            <person name="La Ragione R."/>
            <person name="Hildebrand F."/>
            <person name="Pallen M.J."/>
        </authorList>
    </citation>
    <scope>NUCLEOTIDE SEQUENCE</scope>
    <source>
        <strain evidence="8">ChiGjej4B4-12881</strain>
    </source>
</reference>
<dbReference type="SUPFAM" id="SSF52540">
    <property type="entry name" value="P-loop containing nucleoside triphosphate hydrolases"/>
    <property type="match status" value="1"/>
</dbReference>
<keyword evidence="7" id="KW-0460">Magnesium</keyword>
<keyword evidence="1 7" id="KW-0028">Amino-acid biosynthesis</keyword>
<dbReference type="CDD" id="cd00464">
    <property type="entry name" value="SK"/>
    <property type="match status" value="1"/>
</dbReference>
<dbReference type="GO" id="GO:0005829">
    <property type="term" value="C:cytosol"/>
    <property type="evidence" value="ECO:0007669"/>
    <property type="project" value="TreeGrafter"/>
</dbReference>
<dbReference type="GO" id="GO:0005524">
    <property type="term" value="F:ATP binding"/>
    <property type="evidence" value="ECO:0007669"/>
    <property type="project" value="UniProtKB-UniRule"/>
</dbReference>
<keyword evidence="2 7" id="KW-0808">Transferase</keyword>
<dbReference type="PRINTS" id="PR01100">
    <property type="entry name" value="SHIKIMTKNASE"/>
</dbReference>
<keyword evidence="5 7" id="KW-0067">ATP-binding</keyword>
<comment type="caution">
    <text evidence="8">The sequence shown here is derived from an EMBL/GenBank/DDBJ whole genome shotgun (WGS) entry which is preliminary data.</text>
</comment>
<evidence type="ECO:0000256" key="4">
    <source>
        <dbReference type="ARBA" id="ARBA00022777"/>
    </source>
</evidence>
<proteinExistence type="inferred from homology"/>
<protein>
    <recommendedName>
        <fullName evidence="7">Shikimate kinase</fullName>
        <shortName evidence="7">SK</shortName>
        <ecNumber evidence="7">2.7.1.71</ecNumber>
    </recommendedName>
</protein>
<keyword evidence="4 7" id="KW-0418">Kinase</keyword>
<dbReference type="EC" id="2.7.1.71" evidence="7"/>
<comment type="caution">
    <text evidence="7">Lacks conserved residue(s) required for the propagation of feature annotation.</text>
</comment>
<dbReference type="EMBL" id="DXEU01000081">
    <property type="protein sequence ID" value="HIX52088.1"/>
    <property type="molecule type" value="Genomic_DNA"/>
</dbReference>
<evidence type="ECO:0000256" key="6">
    <source>
        <dbReference type="ARBA" id="ARBA00023141"/>
    </source>
</evidence>
<dbReference type="GO" id="GO:0009073">
    <property type="term" value="P:aromatic amino acid family biosynthetic process"/>
    <property type="evidence" value="ECO:0007669"/>
    <property type="project" value="UniProtKB-KW"/>
</dbReference>
<keyword evidence="3 7" id="KW-0547">Nucleotide-binding</keyword>
<feature type="binding site" evidence="7">
    <location>
        <position position="16"/>
    </location>
    <ligand>
        <name>Mg(2+)</name>
        <dbReference type="ChEBI" id="CHEBI:18420"/>
    </ligand>
</feature>
<dbReference type="GO" id="GO:0008652">
    <property type="term" value="P:amino acid biosynthetic process"/>
    <property type="evidence" value="ECO:0007669"/>
    <property type="project" value="UniProtKB-KW"/>
</dbReference>
<reference evidence="8" key="2">
    <citation type="submission" date="2021-04" db="EMBL/GenBank/DDBJ databases">
        <authorList>
            <person name="Gilroy R."/>
        </authorList>
    </citation>
    <scope>NUCLEOTIDE SEQUENCE</scope>
    <source>
        <strain evidence="8">ChiGjej4B4-12881</strain>
    </source>
</reference>
<comment type="function">
    <text evidence="7">Catalyzes the specific phosphorylation of the 3-hydroxyl group of shikimic acid using ATP as a cosubstrate.</text>
</comment>
<comment type="subunit">
    <text evidence="7">Monomer.</text>
</comment>
<dbReference type="InterPro" id="IPR027417">
    <property type="entry name" value="P-loop_NTPase"/>
</dbReference>
<comment type="pathway">
    <text evidence="7">Metabolic intermediate biosynthesis; chorismate biosynthesis; chorismate from D-erythrose 4-phosphate and phosphoenolpyruvate: step 5/7.</text>
</comment>
<feature type="binding site" evidence="7">
    <location>
        <position position="134"/>
    </location>
    <ligand>
        <name>substrate</name>
    </ligand>
</feature>
<accession>A0A9D2AW36</accession>